<name>A0A6G1HGM6_9PEZI</name>
<proteinExistence type="predicted"/>
<feature type="signal peptide" evidence="1">
    <location>
        <begin position="1"/>
        <end position="17"/>
    </location>
</feature>
<keyword evidence="3" id="KW-1185">Reference proteome</keyword>
<gene>
    <name evidence="2" type="ORF">K402DRAFT_458793</name>
</gene>
<dbReference type="Proteomes" id="UP000800041">
    <property type="component" value="Unassembled WGS sequence"/>
</dbReference>
<keyword evidence="1" id="KW-0732">Signal</keyword>
<evidence type="ECO:0000256" key="1">
    <source>
        <dbReference type="SAM" id="SignalP"/>
    </source>
</evidence>
<accession>A0A6G1HGM6</accession>
<dbReference type="EMBL" id="ML977137">
    <property type="protein sequence ID" value="KAF1992386.1"/>
    <property type="molecule type" value="Genomic_DNA"/>
</dbReference>
<feature type="chain" id="PRO_5026178685" evidence="1">
    <location>
        <begin position="18"/>
        <end position="248"/>
    </location>
</feature>
<protein>
    <submittedName>
        <fullName evidence="2">Uncharacterized protein</fullName>
    </submittedName>
</protein>
<dbReference type="AlphaFoldDB" id="A0A6G1HGM6"/>
<reference evidence="2" key="1">
    <citation type="journal article" date="2020" name="Stud. Mycol.">
        <title>101 Dothideomycetes genomes: a test case for predicting lifestyles and emergence of pathogens.</title>
        <authorList>
            <person name="Haridas S."/>
            <person name="Albert R."/>
            <person name="Binder M."/>
            <person name="Bloem J."/>
            <person name="Labutti K."/>
            <person name="Salamov A."/>
            <person name="Andreopoulos B."/>
            <person name="Baker S."/>
            <person name="Barry K."/>
            <person name="Bills G."/>
            <person name="Bluhm B."/>
            <person name="Cannon C."/>
            <person name="Castanera R."/>
            <person name="Culley D."/>
            <person name="Daum C."/>
            <person name="Ezra D."/>
            <person name="Gonzalez J."/>
            <person name="Henrissat B."/>
            <person name="Kuo A."/>
            <person name="Liang C."/>
            <person name="Lipzen A."/>
            <person name="Lutzoni F."/>
            <person name="Magnuson J."/>
            <person name="Mondo S."/>
            <person name="Nolan M."/>
            <person name="Ohm R."/>
            <person name="Pangilinan J."/>
            <person name="Park H.-J."/>
            <person name="Ramirez L."/>
            <person name="Alfaro M."/>
            <person name="Sun H."/>
            <person name="Tritt A."/>
            <person name="Yoshinaga Y."/>
            <person name="Zwiers L.-H."/>
            <person name="Turgeon B."/>
            <person name="Goodwin S."/>
            <person name="Spatafora J."/>
            <person name="Crous P."/>
            <person name="Grigoriev I."/>
        </authorList>
    </citation>
    <scope>NUCLEOTIDE SEQUENCE</scope>
    <source>
        <strain evidence="2">CBS 113979</strain>
    </source>
</reference>
<evidence type="ECO:0000313" key="3">
    <source>
        <dbReference type="Proteomes" id="UP000800041"/>
    </source>
</evidence>
<evidence type="ECO:0000313" key="2">
    <source>
        <dbReference type="EMBL" id="KAF1992386.1"/>
    </source>
</evidence>
<sequence length="248" mass="24692">MKTTLIFLLATGALTFAAPAPPPSNSPSMASATADMVNGANQFSSDFLAGDMDKVAKDLEQMINGAVSFTPGFFGDLGKSGSAVAAAGSSKEVGNALAAAAPPSGNGETSMASALEDMITGALSYPGAYLSGDKTATQGAVDQMTKGAEGFPEGFFNDLGKAGGAAAAAAPSDSSLKVRQAAPAPADYSMVQALEDMIGGATSIPQDFLSGDMEKMQQDIDKMTKGAAGFPEGFFNDMGKAGAAGVGN</sequence>
<organism evidence="2 3">
    <name type="scientific">Aulographum hederae CBS 113979</name>
    <dbReference type="NCBI Taxonomy" id="1176131"/>
    <lineage>
        <taxon>Eukaryota</taxon>
        <taxon>Fungi</taxon>
        <taxon>Dikarya</taxon>
        <taxon>Ascomycota</taxon>
        <taxon>Pezizomycotina</taxon>
        <taxon>Dothideomycetes</taxon>
        <taxon>Pleosporomycetidae</taxon>
        <taxon>Aulographales</taxon>
        <taxon>Aulographaceae</taxon>
    </lineage>
</organism>